<dbReference type="PROSITE" id="PS00018">
    <property type="entry name" value="EF_HAND_1"/>
    <property type="match status" value="1"/>
</dbReference>
<proteinExistence type="predicted"/>
<name>A0A1F4ZVD4_9BACT</name>
<dbReference type="STRING" id="1797263.A2397_03895"/>
<dbReference type="Gene3D" id="1.10.1330.10">
    <property type="entry name" value="Dockerin domain"/>
    <property type="match status" value="1"/>
</dbReference>
<accession>A0A1F4ZVD4</accession>
<sequence>MKKRFLNFFLVFVSAVFLLTVIFVKHSSAAGLGTLSFTTPNASPSASFSVNLNLDADVAVGFVRTEFYFDPAHLALSQDITPGDLFTQVISQTSLSEANSTGHVVLVYGLPTDKVGQATSGSQLIGTLSFNIVTANNNVSTQLNFNTEGIQVVGMDETALNISVVNLPLTLNPQVVSSTSLTLSQSAPPVQNSNWDVSLSLSTTEVISGFDAVLNYDSNILQLQSITPVNIFTSTPLINTQTPGVIKFSQVANSAESFTGTQKIADIVFLSKTTQASAITIDYTPGSTTDSNVVSLSSGQDILSQTTNLNFQATVARRFIQLLVSTKAIVARQLTGTVTSINNWLAQFTTDNTGLSQELEIDSSFTEVPTDFYIKVDNYLTKKATATPSAGLTQINVGQLIGGDLNNDGTINNIDLASMYAQWFTDNSADLNNDGAVNSLDHWELITNFFKSDDV</sequence>
<dbReference type="InterPro" id="IPR018247">
    <property type="entry name" value="EF_Hand_1_Ca_BS"/>
</dbReference>
<dbReference type="InterPro" id="IPR002105">
    <property type="entry name" value="Dockerin_1_rpt"/>
</dbReference>
<dbReference type="Pfam" id="PF00404">
    <property type="entry name" value="Dockerin_1"/>
    <property type="match status" value="1"/>
</dbReference>
<dbReference type="SUPFAM" id="SSF49384">
    <property type="entry name" value="Carbohydrate-binding domain"/>
    <property type="match status" value="1"/>
</dbReference>
<dbReference type="InterPro" id="IPR002102">
    <property type="entry name" value="Cohesin_dom"/>
</dbReference>
<evidence type="ECO:0000259" key="1">
    <source>
        <dbReference type="Pfam" id="PF00963"/>
    </source>
</evidence>
<dbReference type="InterPro" id="IPR036439">
    <property type="entry name" value="Dockerin_dom_sf"/>
</dbReference>
<organism evidence="2 3">
    <name type="scientific">Candidatus Amesbacteria bacterium RIFOXYB1_FULL_44_23</name>
    <dbReference type="NCBI Taxonomy" id="1797263"/>
    <lineage>
        <taxon>Bacteria</taxon>
        <taxon>Candidatus Amesiibacteriota</taxon>
    </lineage>
</organism>
<dbReference type="GO" id="GO:0004553">
    <property type="term" value="F:hydrolase activity, hydrolyzing O-glycosyl compounds"/>
    <property type="evidence" value="ECO:0007669"/>
    <property type="project" value="InterPro"/>
</dbReference>
<evidence type="ECO:0000313" key="2">
    <source>
        <dbReference type="EMBL" id="OGD10389.1"/>
    </source>
</evidence>
<protein>
    <recommendedName>
        <fullName evidence="1">Cohesin domain-containing protein</fullName>
    </recommendedName>
</protein>
<evidence type="ECO:0000313" key="3">
    <source>
        <dbReference type="Proteomes" id="UP000176424"/>
    </source>
</evidence>
<comment type="caution">
    <text evidence="2">The sequence shown here is derived from an EMBL/GenBank/DDBJ whole genome shotgun (WGS) entry which is preliminary data.</text>
</comment>
<dbReference type="InterPro" id="IPR008965">
    <property type="entry name" value="CBM2/CBM3_carb-bd_dom_sf"/>
</dbReference>
<feature type="domain" description="Cohesin" evidence="1">
    <location>
        <begin position="197"/>
        <end position="294"/>
    </location>
</feature>
<dbReference type="SUPFAM" id="SSF63446">
    <property type="entry name" value="Type I dockerin domain"/>
    <property type="match status" value="1"/>
</dbReference>
<dbReference type="Proteomes" id="UP000176424">
    <property type="component" value="Unassembled WGS sequence"/>
</dbReference>
<gene>
    <name evidence="2" type="ORF">A2397_03895</name>
</gene>
<dbReference type="GO" id="GO:0000272">
    <property type="term" value="P:polysaccharide catabolic process"/>
    <property type="evidence" value="ECO:0007669"/>
    <property type="project" value="InterPro"/>
</dbReference>
<dbReference type="Pfam" id="PF00963">
    <property type="entry name" value="Cohesin"/>
    <property type="match status" value="1"/>
</dbReference>
<dbReference type="AlphaFoldDB" id="A0A1F4ZVD4"/>
<dbReference type="EMBL" id="MEXR01000007">
    <property type="protein sequence ID" value="OGD10389.1"/>
    <property type="molecule type" value="Genomic_DNA"/>
</dbReference>
<dbReference type="GO" id="GO:0030246">
    <property type="term" value="F:carbohydrate binding"/>
    <property type="evidence" value="ECO:0007669"/>
    <property type="project" value="InterPro"/>
</dbReference>
<dbReference type="Gene3D" id="2.60.40.680">
    <property type="match status" value="1"/>
</dbReference>
<reference evidence="2 3" key="1">
    <citation type="journal article" date="2016" name="Nat. Commun.">
        <title>Thousands of microbial genomes shed light on interconnected biogeochemical processes in an aquifer system.</title>
        <authorList>
            <person name="Anantharaman K."/>
            <person name="Brown C.T."/>
            <person name="Hug L.A."/>
            <person name="Sharon I."/>
            <person name="Castelle C.J."/>
            <person name="Probst A.J."/>
            <person name="Thomas B.C."/>
            <person name="Singh A."/>
            <person name="Wilkins M.J."/>
            <person name="Karaoz U."/>
            <person name="Brodie E.L."/>
            <person name="Williams K.H."/>
            <person name="Hubbard S.S."/>
            <person name="Banfield J.F."/>
        </authorList>
    </citation>
    <scope>NUCLEOTIDE SEQUENCE [LARGE SCALE GENOMIC DNA]</scope>
</reference>